<organism evidence="13 14">
    <name type="scientific">Neorhizobium huautlense</name>
    <dbReference type="NCBI Taxonomy" id="67774"/>
    <lineage>
        <taxon>Bacteria</taxon>
        <taxon>Pseudomonadati</taxon>
        <taxon>Pseudomonadota</taxon>
        <taxon>Alphaproteobacteria</taxon>
        <taxon>Hyphomicrobiales</taxon>
        <taxon>Rhizobiaceae</taxon>
        <taxon>Rhizobium/Agrobacterium group</taxon>
        <taxon>Neorhizobium</taxon>
    </lineage>
</organism>
<evidence type="ECO:0000256" key="5">
    <source>
        <dbReference type="ARBA" id="ARBA00022519"/>
    </source>
</evidence>
<keyword evidence="5 10" id="KW-0997">Cell inner membrane</keyword>
<keyword evidence="10" id="KW-0735">Signal-anchor</keyword>
<keyword evidence="6 10" id="KW-0812">Transmembrane</keyword>
<dbReference type="Gene3D" id="3.30.1150.10">
    <property type="match status" value="1"/>
</dbReference>
<dbReference type="RefSeq" id="WP_306836363.1">
    <property type="nucleotide sequence ID" value="NZ_JAUSRF010000010.1"/>
</dbReference>
<dbReference type="InterPro" id="IPR051045">
    <property type="entry name" value="TonB-dependent_transducer"/>
</dbReference>
<dbReference type="PRINTS" id="PR01374">
    <property type="entry name" value="TONBPROTEIN"/>
</dbReference>
<evidence type="ECO:0000256" key="10">
    <source>
        <dbReference type="RuleBase" id="RU362123"/>
    </source>
</evidence>
<keyword evidence="7 10" id="KW-0653">Protein transport</keyword>
<dbReference type="PROSITE" id="PS52015">
    <property type="entry name" value="TONB_CTD"/>
    <property type="match status" value="1"/>
</dbReference>
<keyword evidence="4 10" id="KW-1003">Cell membrane</keyword>
<feature type="compositionally biased region" description="Basic and acidic residues" evidence="11">
    <location>
        <begin position="167"/>
        <end position="185"/>
    </location>
</feature>
<feature type="compositionally biased region" description="Acidic residues" evidence="11">
    <location>
        <begin position="113"/>
        <end position="125"/>
    </location>
</feature>
<evidence type="ECO:0000256" key="7">
    <source>
        <dbReference type="ARBA" id="ARBA00022927"/>
    </source>
</evidence>
<dbReference type="NCBIfam" id="TIGR01352">
    <property type="entry name" value="tonB_Cterm"/>
    <property type="match status" value="1"/>
</dbReference>
<comment type="subcellular location">
    <subcellularLocation>
        <location evidence="1 10">Cell inner membrane</location>
        <topology evidence="1 10">Single-pass membrane protein</topology>
        <orientation evidence="1 10">Periplasmic side</orientation>
    </subcellularLocation>
</comment>
<name>A0ABT9PW47_9HYPH</name>
<evidence type="ECO:0000256" key="11">
    <source>
        <dbReference type="SAM" id="MobiDB-lite"/>
    </source>
</evidence>
<evidence type="ECO:0000256" key="9">
    <source>
        <dbReference type="ARBA" id="ARBA00023136"/>
    </source>
</evidence>
<protein>
    <recommendedName>
        <fullName evidence="10">Protein TonB</fullName>
    </recommendedName>
</protein>
<comment type="similarity">
    <text evidence="2 10">Belongs to the TonB family.</text>
</comment>
<sequence length="317" mass="34471">MNSVRFNPSPAGRVGEAALWCSAGLVVLALHVGAGLYLMREPEMAAGDNAPPPAIMIELAPVPEAAKPEETQIAEQTETTEEVKSDTPQPVEQPPETPPEEVTPPEPPPPEPVIEEPPPEPEPEPVQEVTETVPEEPPEPQVDPIVEEQMAALDNVEVPLPTMRPPEPVEKKPEVPVKKKVAEKPRPKKQVQASQARQEAKVDANQSNRTAAQQTSASNSRSSSMSPQRWQGRLAAHLERRKRYPQAARSNREEGTVYVRFQIDNGGNVLSVSLSRSSGSSALDQEVLALVKRASPVPAPPNGVNKTITFPMQFTLR</sequence>
<feature type="transmembrane region" description="Helical" evidence="10">
    <location>
        <begin position="17"/>
        <end position="39"/>
    </location>
</feature>
<keyword evidence="9 10" id="KW-0472">Membrane</keyword>
<dbReference type="InterPro" id="IPR006260">
    <property type="entry name" value="TonB/TolA_C"/>
</dbReference>
<reference evidence="13 14" key="1">
    <citation type="submission" date="2023-07" db="EMBL/GenBank/DDBJ databases">
        <title>Sorghum-associated microbial communities from plants grown in Nebraska, USA.</title>
        <authorList>
            <person name="Schachtman D."/>
        </authorList>
    </citation>
    <scope>NUCLEOTIDE SEQUENCE [LARGE SCALE GENOMIC DNA]</scope>
    <source>
        <strain evidence="13 14">DS1307</strain>
    </source>
</reference>
<comment type="caution">
    <text evidence="13">The sequence shown here is derived from an EMBL/GenBank/DDBJ whole genome shotgun (WGS) entry which is preliminary data.</text>
</comment>
<dbReference type="EMBL" id="JAUSRF010000010">
    <property type="protein sequence ID" value="MDP9838445.1"/>
    <property type="molecule type" value="Genomic_DNA"/>
</dbReference>
<evidence type="ECO:0000259" key="12">
    <source>
        <dbReference type="PROSITE" id="PS52015"/>
    </source>
</evidence>
<keyword evidence="14" id="KW-1185">Reference proteome</keyword>
<proteinExistence type="inferred from homology"/>
<keyword evidence="8 10" id="KW-1133">Transmembrane helix</keyword>
<evidence type="ECO:0000256" key="2">
    <source>
        <dbReference type="ARBA" id="ARBA00006555"/>
    </source>
</evidence>
<dbReference type="PANTHER" id="PTHR33446">
    <property type="entry name" value="PROTEIN TONB-RELATED"/>
    <property type="match status" value="1"/>
</dbReference>
<feature type="region of interest" description="Disordered" evidence="11">
    <location>
        <begin position="65"/>
        <end position="234"/>
    </location>
</feature>
<evidence type="ECO:0000256" key="4">
    <source>
        <dbReference type="ARBA" id="ARBA00022475"/>
    </source>
</evidence>
<dbReference type="Proteomes" id="UP001241472">
    <property type="component" value="Unassembled WGS sequence"/>
</dbReference>
<evidence type="ECO:0000256" key="8">
    <source>
        <dbReference type="ARBA" id="ARBA00022989"/>
    </source>
</evidence>
<dbReference type="PANTHER" id="PTHR33446:SF2">
    <property type="entry name" value="PROTEIN TONB"/>
    <property type="match status" value="1"/>
</dbReference>
<dbReference type="SUPFAM" id="SSF74653">
    <property type="entry name" value="TolA/TonB C-terminal domain"/>
    <property type="match status" value="1"/>
</dbReference>
<dbReference type="InterPro" id="IPR037682">
    <property type="entry name" value="TonB_C"/>
</dbReference>
<evidence type="ECO:0000256" key="6">
    <source>
        <dbReference type="ARBA" id="ARBA00022692"/>
    </source>
</evidence>
<feature type="compositionally biased region" description="Pro residues" evidence="11">
    <location>
        <begin position="91"/>
        <end position="112"/>
    </location>
</feature>
<dbReference type="Pfam" id="PF03544">
    <property type="entry name" value="TonB_C"/>
    <property type="match status" value="1"/>
</dbReference>
<accession>A0ABT9PW47</accession>
<feature type="compositionally biased region" description="Low complexity" evidence="11">
    <location>
        <begin position="209"/>
        <end position="229"/>
    </location>
</feature>
<gene>
    <name evidence="13" type="ORF">J2T09_003213</name>
</gene>
<evidence type="ECO:0000256" key="1">
    <source>
        <dbReference type="ARBA" id="ARBA00004383"/>
    </source>
</evidence>
<evidence type="ECO:0000313" key="14">
    <source>
        <dbReference type="Proteomes" id="UP001241472"/>
    </source>
</evidence>
<dbReference type="InterPro" id="IPR003538">
    <property type="entry name" value="TonB"/>
</dbReference>
<evidence type="ECO:0000256" key="3">
    <source>
        <dbReference type="ARBA" id="ARBA00022448"/>
    </source>
</evidence>
<evidence type="ECO:0000313" key="13">
    <source>
        <dbReference type="EMBL" id="MDP9838445.1"/>
    </source>
</evidence>
<feature type="domain" description="TonB C-terminal" evidence="12">
    <location>
        <begin position="229"/>
        <end position="317"/>
    </location>
</feature>
<keyword evidence="3 10" id="KW-0813">Transport</keyword>
<comment type="function">
    <text evidence="10">Interacts with outer membrane receptor proteins that carry out high-affinity binding and energy dependent uptake into the periplasmic space of specific substrates. It could act to transduce energy from the cytoplasmic membrane to specific energy-requiring processes in the outer membrane, resulting in the release into the periplasm of ligands bound by these outer membrane proteins.</text>
</comment>